<name>A0AAD6ZBJ2_9AGAR</name>
<dbReference type="Proteomes" id="UP001218218">
    <property type="component" value="Unassembled WGS sequence"/>
</dbReference>
<protein>
    <submittedName>
        <fullName evidence="1">Uncharacterized protein</fullName>
    </submittedName>
</protein>
<organism evidence="1 2">
    <name type="scientific">Mycena albidolilacea</name>
    <dbReference type="NCBI Taxonomy" id="1033008"/>
    <lineage>
        <taxon>Eukaryota</taxon>
        <taxon>Fungi</taxon>
        <taxon>Dikarya</taxon>
        <taxon>Basidiomycota</taxon>
        <taxon>Agaricomycotina</taxon>
        <taxon>Agaricomycetes</taxon>
        <taxon>Agaricomycetidae</taxon>
        <taxon>Agaricales</taxon>
        <taxon>Marasmiineae</taxon>
        <taxon>Mycenaceae</taxon>
        <taxon>Mycena</taxon>
    </lineage>
</organism>
<dbReference type="AlphaFoldDB" id="A0AAD6ZBJ2"/>
<proteinExistence type="predicted"/>
<sequence length="313" mass="36097">MILTPLSCRKAAVCVEKEDFIPLTEDLENRGLALVKAILKIRDVLLEVALPIDADSVKDQYGKDFRYYKQHACAHGIPDIEDKGPPAGYSTRLGEGFHQEVKEAFNQTNFKNTDSQLARLDENKEAFARIRMAINKYDALHSVAQEEDDMFDEDASDVQWTLGSTLKWTTAEQLQQDLKDKNFAAKLRVFLNDFMVDPPLQPHDMIEVYCNLVKFILTLLTHFQIKPHRCIRLKYQSCVNWTEKMDILKCNPNFHNNRRYDHVPVNDKPEDLTVAHLVQLLRCRLPDKSLHDIAVVCMLKPSKWVPKTKWAGC</sequence>
<accession>A0AAD6ZBJ2</accession>
<keyword evidence="2" id="KW-1185">Reference proteome</keyword>
<reference evidence="1" key="1">
    <citation type="submission" date="2023-03" db="EMBL/GenBank/DDBJ databases">
        <title>Massive genome expansion in bonnet fungi (Mycena s.s.) driven by repeated elements and novel gene families across ecological guilds.</title>
        <authorList>
            <consortium name="Lawrence Berkeley National Laboratory"/>
            <person name="Harder C.B."/>
            <person name="Miyauchi S."/>
            <person name="Viragh M."/>
            <person name="Kuo A."/>
            <person name="Thoen E."/>
            <person name="Andreopoulos B."/>
            <person name="Lu D."/>
            <person name="Skrede I."/>
            <person name="Drula E."/>
            <person name="Henrissat B."/>
            <person name="Morin E."/>
            <person name="Kohler A."/>
            <person name="Barry K."/>
            <person name="LaButti K."/>
            <person name="Morin E."/>
            <person name="Salamov A."/>
            <person name="Lipzen A."/>
            <person name="Mereny Z."/>
            <person name="Hegedus B."/>
            <person name="Baldrian P."/>
            <person name="Stursova M."/>
            <person name="Weitz H."/>
            <person name="Taylor A."/>
            <person name="Grigoriev I.V."/>
            <person name="Nagy L.G."/>
            <person name="Martin F."/>
            <person name="Kauserud H."/>
        </authorList>
    </citation>
    <scope>NUCLEOTIDE SEQUENCE</scope>
    <source>
        <strain evidence="1">CBHHK002</strain>
    </source>
</reference>
<evidence type="ECO:0000313" key="2">
    <source>
        <dbReference type="Proteomes" id="UP001218218"/>
    </source>
</evidence>
<evidence type="ECO:0000313" key="1">
    <source>
        <dbReference type="EMBL" id="KAJ7314814.1"/>
    </source>
</evidence>
<dbReference type="EMBL" id="JARIHO010000065">
    <property type="protein sequence ID" value="KAJ7314814.1"/>
    <property type="molecule type" value="Genomic_DNA"/>
</dbReference>
<comment type="caution">
    <text evidence="1">The sequence shown here is derived from an EMBL/GenBank/DDBJ whole genome shotgun (WGS) entry which is preliminary data.</text>
</comment>
<gene>
    <name evidence="1" type="ORF">DFH08DRAFT_821144</name>
</gene>